<dbReference type="HOGENOM" id="CLU_055737_7_3_5"/>
<evidence type="ECO:0000256" key="5">
    <source>
        <dbReference type="ARBA" id="ARBA00022723"/>
    </source>
</evidence>
<keyword evidence="3" id="KW-1003">Cell membrane</keyword>
<accession>A0A067Z1H6</accession>
<keyword evidence="4" id="KW-0004">4Fe-4S</keyword>
<evidence type="ECO:0000313" key="11">
    <source>
        <dbReference type="Proteomes" id="UP000031656"/>
    </source>
</evidence>
<comment type="similarity">
    <text evidence="2">Belongs to the complex I 20 kDa subunit family.</text>
</comment>
<evidence type="ECO:0000313" key="10">
    <source>
        <dbReference type="EMBL" id="AHK70223.1"/>
    </source>
</evidence>
<proteinExistence type="inferred from homology"/>
<protein>
    <submittedName>
        <fullName evidence="10">Dehydrogenase</fullName>
        <ecNumber evidence="10">1.6.-.-</ecNumber>
    </submittedName>
</protein>
<dbReference type="Pfam" id="PF01058">
    <property type="entry name" value="Oxidored_q6"/>
    <property type="match status" value="1"/>
</dbReference>
<dbReference type="AlphaFoldDB" id="A0A067Z1H6"/>
<evidence type="ECO:0000256" key="1">
    <source>
        <dbReference type="ARBA" id="ARBA00001966"/>
    </source>
</evidence>
<dbReference type="PANTHER" id="PTHR42989:SF1">
    <property type="entry name" value="FORMATE HYDROGENLYASE SUBUNIT 7-RELATED"/>
    <property type="match status" value="1"/>
</dbReference>
<evidence type="ECO:0000256" key="3">
    <source>
        <dbReference type="ARBA" id="ARBA00022475"/>
    </source>
</evidence>
<keyword evidence="6" id="KW-0408">Iron</keyword>
<evidence type="ECO:0000256" key="2">
    <source>
        <dbReference type="ARBA" id="ARBA00009173"/>
    </source>
</evidence>
<name>A0A067Z1H6_GLUOY</name>
<reference evidence="10 11" key="1">
    <citation type="journal article" date="2015" name="Appl. Microbiol. Biotechnol.">
        <title>The consequence of an additional NADH dehydrogenase paralog on the growth of Gluconobacter oxydans DSM3504.</title>
        <authorList>
            <person name="Kostner D."/>
            <person name="Luchterhand B."/>
            <person name="Junker A."/>
            <person name="Volland S."/>
            <person name="Daniel R."/>
            <person name="Buchs J."/>
            <person name="Liebl W."/>
            <person name="Ehrenreich A."/>
        </authorList>
    </citation>
    <scope>NUCLEOTIDE SEQUENCE [LARGE SCALE GENOMIC DNA]</scope>
    <source>
        <strain evidence="10">DSM 3504</strain>
    </source>
</reference>
<evidence type="ECO:0000256" key="7">
    <source>
        <dbReference type="ARBA" id="ARBA00023014"/>
    </source>
</evidence>
<gene>
    <name evidence="10" type="ORF">GLS_c03060</name>
</gene>
<dbReference type="PANTHER" id="PTHR42989">
    <property type="entry name" value="HYDROGENASE-4 COMPONENT I"/>
    <property type="match status" value="1"/>
</dbReference>
<dbReference type="Gene3D" id="3.40.50.12280">
    <property type="match status" value="1"/>
</dbReference>
<evidence type="ECO:0000256" key="4">
    <source>
        <dbReference type="ARBA" id="ARBA00022485"/>
    </source>
</evidence>
<dbReference type="GO" id="GO:0046872">
    <property type="term" value="F:metal ion binding"/>
    <property type="evidence" value="ECO:0007669"/>
    <property type="project" value="UniProtKB-KW"/>
</dbReference>
<keyword evidence="8" id="KW-0472">Membrane</keyword>
<dbReference type="InterPro" id="IPR052375">
    <property type="entry name" value="Complex_I_20kDa-like"/>
</dbReference>
<evidence type="ECO:0000256" key="8">
    <source>
        <dbReference type="ARBA" id="ARBA00023136"/>
    </source>
</evidence>
<dbReference type="GO" id="GO:0016491">
    <property type="term" value="F:oxidoreductase activity"/>
    <property type="evidence" value="ECO:0007669"/>
    <property type="project" value="UniProtKB-KW"/>
</dbReference>
<organism evidence="10 11">
    <name type="scientific">Gluconobacter oxydans DSM 3504</name>
    <dbReference type="NCBI Taxonomy" id="1288313"/>
    <lineage>
        <taxon>Bacteria</taxon>
        <taxon>Pseudomonadati</taxon>
        <taxon>Pseudomonadota</taxon>
        <taxon>Alphaproteobacteria</taxon>
        <taxon>Acetobacterales</taxon>
        <taxon>Acetobacteraceae</taxon>
        <taxon>Gluconobacter</taxon>
    </lineage>
</organism>
<dbReference type="SUPFAM" id="SSF56770">
    <property type="entry name" value="HydA/Nqo6-like"/>
    <property type="match status" value="1"/>
</dbReference>
<evidence type="ECO:0000259" key="9">
    <source>
        <dbReference type="Pfam" id="PF01058"/>
    </source>
</evidence>
<dbReference type="GO" id="GO:0051539">
    <property type="term" value="F:4 iron, 4 sulfur cluster binding"/>
    <property type="evidence" value="ECO:0007669"/>
    <property type="project" value="UniProtKB-KW"/>
</dbReference>
<feature type="domain" description="NADH:ubiquinone oxidoreductase-like 20kDa subunit" evidence="9">
    <location>
        <begin position="47"/>
        <end position="158"/>
    </location>
</feature>
<dbReference type="Proteomes" id="UP000031656">
    <property type="component" value="Chromosome"/>
</dbReference>
<dbReference type="EC" id="1.6.-.-" evidence="10"/>
<evidence type="ECO:0000256" key="6">
    <source>
        <dbReference type="ARBA" id="ARBA00023004"/>
    </source>
</evidence>
<sequence>MKTVQRTGPLSLLYAFMDATRGRAFVEGEVPRRERPIGLYVLETGGCEGCFMEIESLNGSAFALEQAGFVCVSDPADADWLLLTGAVTRVCAEMVDRVWRAMPPGRSLIAVGACAVDGGPFPAGYAMLGGLEALTLVRRSIAGCPPSPDDILRALQELAQV</sequence>
<keyword evidence="5" id="KW-0479">Metal-binding</keyword>
<dbReference type="KEGG" id="goy:GLS_c03060"/>
<keyword evidence="7" id="KW-0411">Iron-sulfur</keyword>
<dbReference type="EMBL" id="CP004373">
    <property type="protein sequence ID" value="AHK70223.1"/>
    <property type="molecule type" value="Genomic_DNA"/>
</dbReference>
<dbReference type="InterPro" id="IPR006137">
    <property type="entry name" value="NADH_UbQ_OxRdtase-like_20kDa"/>
</dbReference>
<comment type="cofactor">
    <cofactor evidence="1">
        <name>[4Fe-4S] cluster</name>
        <dbReference type="ChEBI" id="CHEBI:49883"/>
    </cofactor>
</comment>
<keyword evidence="10" id="KW-0560">Oxidoreductase</keyword>